<sequence>KESIWLRSLLRELGFPQANPSIIFCDNQSAIAFTRDNQFHARSKHIDIRHHFIRETIASKDINVTYTPSQSNSADLLTKPLNRVAHARALALIGISPD</sequence>
<dbReference type="CDD" id="cd09272">
    <property type="entry name" value="RNase_HI_RT_Ty1"/>
    <property type="match status" value="1"/>
</dbReference>
<evidence type="ECO:0000313" key="1">
    <source>
        <dbReference type="EMBL" id="THH14794.1"/>
    </source>
</evidence>
<dbReference type="PANTHER" id="PTHR11439:SF463">
    <property type="entry name" value="REVERSE TRANSCRIPTASE TY1_COPIA-TYPE DOMAIN-CONTAINING PROTEIN"/>
    <property type="match status" value="1"/>
</dbReference>
<name>A0A4S4LR18_9APHY</name>
<dbReference type="AlphaFoldDB" id="A0A4S4LR18"/>
<gene>
    <name evidence="1" type="ORF">EUX98_g9561</name>
</gene>
<feature type="non-terminal residue" evidence="1">
    <location>
        <position position="1"/>
    </location>
</feature>
<dbReference type="PANTHER" id="PTHR11439">
    <property type="entry name" value="GAG-POL-RELATED RETROTRANSPOSON"/>
    <property type="match status" value="1"/>
</dbReference>
<comment type="caution">
    <text evidence="1">The sequence shown here is derived from an EMBL/GenBank/DDBJ whole genome shotgun (WGS) entry which is preliminary data.</text>
</comment>
<reference evidence="1 2" key="1">
    <citation type="submission" date="2019-02" db="EMBL/GenBank/DDBJ databases">
        <title>Genome sequencing of the rare red list fungi Antrodiella citrinella (Flaviporus citrinellus).</title>
        <authorList>
            <person name="Buettner E."/>
            <person name="Kellner H."/>
        </authorList>
    </citation>
    <scope>NUCLEOTIDE SEQUENCE [LARGE SCALE GENOMIC DNA]</scope>
    <source>
        <strain evidence="1 2">DSM 108506</strain>
    </source>
</reference>
<keyword evidence="2" id="KW-1185">Reference proteome</keyword>
<organism evidence="1 2">
    <name type="scientific">Antrodiella citrinella</name>
    <dbReference type="NCBI Taxonomy" id="2447956"/>
    <lineage>
        <taxon>Eukaryota</taxon>
        <taxon>Fungi</taxon>
        <taxon>Dikarya</taxon>
        <taxon>Basidiomycota</taxon>
        <taxon>Agaricomycotina</taxon>
        <taxon>Agaricomycetes</taxon>
        <taxon>Polyporales</taxon>
        <taxon>Steccherinaceae</taxon>
        <taxon>Antrodiella</taxon>
    </lineage>
</organism>
<dbReference type="OrthoDB" id="2742630at2759"/>
<evidence type="ECO:0008006" key="3">
    <source>
        <dbReference type="Google" id="ProtNLM"/>
    </source>
</evidence>
<accession>A0A4S4LR18</accession>
<dbReference type="EMBL" id="SGPM01000892">
    <property type="protein sequence ID" value="THH14794.1"/>
    <property type="molecule type" value="Genomic_DNA"/>
</dbReference>
<proteinExistence type="predicted"/>
<evidence type="ECO:0000313" key="2">
    <source>
        <dbReference type="Proteomes" id="UP000308730"/>
    </source>
</evidence>
<dbReference type="Proteomes" id="UP000308730">
    <property type="component" value="Unassembled WGS sequence"/>
</dbReference>
<protein>
    <recommendedName>
        <fullName evidence="3">Reverse transcriptase Ty1/copia-type domain-containing protein</fullName>
    </recommendedName>
</protein>